<proteinExistence type="predicted"/>
<organism evidence="2 4">
    <name type="scientific">Didymodactylos carnosus</name>
    <dbReference type="NCBI Taxonomy" id="1234261"/>
    <lineage>
        <taxon>Eukaryota</taxon>
        <taxon>Metazoa</taxon>
        <taxon>Spiralia</taxon>
        <taxon>Gnathifera</taxon>
        <taxon>Rotifera</taxon>
        <taxon>Eurotatoria</taxon>
        <taxon>Bdelloidea</taxon>
        <taxon>Philodinida</taxon>
        <taxon>Philodinidae</taxon>
        <taxon>Didymodactylos</taxon>
    </lineage>
</organism>
<sequence>MVVIDWLQTCQFITDNSERFALYLLCGCFMGLTIILTMVIAVLYYGKYTRTKTTITNHILPNNSPNSDTVVTQEESEYEFTTAKDYSKSYIPVYRYNSRAPIHNSFSDPVDRRTILKHFTSNGGYYPAS</sequence>
<evidence type="ECO:0000256" key="1">
    <source>
        <dbReference type="SAM" id="Phobius"/>
    </source>
</evidence>
<evidence type="ECO:0000313" key="3">
    <source>
        <dbReference type="EMBL" id="CAF3643876.1"/>
    </source>
</evidence>
<evidence type="ECO:0000313" key="4">
    <source>
        <dbReference type="Proteomes" id="UP000663829"/>
    </source>
</evidence>
<dbReference type="EMBL" id="CAJOBC010000971">
    <property type="protein sequence ID" value="CAF3643876.1"/>
    <property type="molecule type" value="Genomic_DNA"/>
</dbReference>
<dbReference type="OrthoDB" id="9999762at2759"/>
<accession>A0A813WJ20</accession>
<keyword evidence="4" id="KW-1185">Reference proteome</keyword>
<gene>
    <name evidence="2" type="ORF">GPM918_LOCUS6337</name>
    <name evidence="3" type="ORF">SRO942_LOCUS6337</name>
</gene>
<dbReference type="Proteomes" id="UP000663829">
    <property type="component" value="Unassembled WGS sequence"/>
</dbReference>
<keyword evidence="1" id="KW-0812">Transmembrane</keyword>
<name>A0A813WJ20_9BILA</name>
<feature type="transmembrane region" description="Helical" evidence="1">
    <location>
        <begin position="20"/>
        <end position="45"/>
    </location>
</feature>
<comment type="caution">
    <text evidence="2">The sequence shown here is derived from an EMBL/GenBank/DDBJ whole genome shotgun (WGS) entry which is preliminary data.</text>
</comment>
<dbReference type="EMBL" id="CAJNOQ010000971">
    <property type="protein sequence ID" value="CAF0856112.1"/>
    <property type="molecule type" value="Genomic_DNA"/>
</dbReference>
<dbReference type="AlphaFoldDB" id="A0A813WJ20"/>
<evidence type="ECO:0000313" key="2">
    <source>
        <dbReference type="EMBL" id="CAF0856112.1"/>
    </source>
</evidence>
<keyword evidence="1" id="KW-0472">Membrane</keyword>
<protein>
    <submittedName>
        <fullName evidence="2">Uncharacterized protein</fullName>
    </submittedName>
</protein>
<dbReference type="Proteomes" id="UP000681722">
    <property type="component" value="Unassembled WGS sequence"/>
</dbReference>
<reference evidence="2" key="1">
    <citation type="submission" date="2021-02" db="EMBL/GenBank/DDBJ databases">
        <authorList>
            <person name="Nowell W R."/>
        </authorList>
    </citation>
    <scope>NUCLEOTIDE SEQUENCE</scope>
</reference>
<keyword evidence="1" id="KW-1133">Transmembrane helix</keyword>